<feature type="compositionally biased region" description="Polar residues" evidence="1">
    <location>
        <begin position="78"/>
        <end position="88"/>
    </location>
</feature>
<dbReference type="Pfam" id="PF26147">
    <property type="entry name" value="AB_HYDROLASE_YMC0-YMC35"/>
    <property type="match status" value="1"/>
</dbReference>
<dbReference type="Proteomes" id="UP000038010">
    <property type="component" value="Unassembled WGS sequence"/>
</dbReference>
<name>A0A0N1NVW7_9EURO</name>
<dbReference type="OrthoDB" id="5598028at2759"/>
<feature type="compositionally biased region" description="Polar residues" evidence="1">
    <location>
        <begin position="368"/>
        <end position="381"/>
    </location>
</feature>
<feature type="compositionally biased region" description="Basic and acidic residues" evidence="1">
    <location>
        <begin position="425"/>
        <end position="435"/>
    </location>
</feature>
<feature type="compositionally biased region" description="Polar residues" evidence="1">
    <location>
        <begin position="290"/>
        <end position="323"/>
    </location>
</feature>
<feature type="compositionally biased region" description="Low complexity" evidence="1">
    <location>
        <begin position="248"/>
        <end position="264"/>
    </location>
</feature>
<dbReference type="PANTHER" id="PTHR47349:SF1">
    <property type="entry name" value="AER328WP"/>
    <property type="match status" value="1"/>
</dbReference>
<feature type="compositionally biased region" description="Low complexity" evidence="1">
    <location>
        <begin position="90"/>
        <end position="102"/>
    </location>
</feature>
<feature type="region of interest" description="Disordered" evidence="1">
    <location>
        <begin position="202"/>
        <end position="458"/>
    </location>
</feature>
<feature type="compositionally biased region" description="Basic and acidic residues" evidence="1">
    <location>
        <begin position="145"/>
        <end position="154"/>
    </location>
</feature>
<sequence>MAPARPLKRQKTNEGPIDNKPEALKPEQIPLPPDSHIQVPAPTPDAASKKTSDTDSRRSSWYPSWSRKTASIAVANRDNATSAETASIMSDRSTPRRPSTRSASLAMTLGKGNSTRSLPVNAETSKVNATPEARTPSRTNSMQAEADKGKEVAGKDAQGPSKANEVTSEQIQAVDNGTSAEKKVDTSNMTGSIRWFAWLGKDGPVSEQDNAADAGKSASTVVHNKVDAKPGAGEQASQPPAAASLDQTTTNRTAETTPAEPTANQKRSWLQMLGGESTMLPSRPVPGASTEPTSTRASEQSKNLDVPLQSPTKPESSQGSSIEASPPPPLPGNASKSAGWVFWSREKNPQTETPPNDEPRRGEIAISDTPSQNKPKRTSISMPDEQRPSTKDIKASAPKKADKAGSIKSLERPQTPIEKTIPKAVDSKGTKKIESKNAAATAVEQPSPRPASPAPSKQAQDNLLLPAFHDTLHLHQSPTLMQQLGRLLYYTREPEPELKHLSLVKDPPRIRNALAIGVHGYFPGPMVRTLLGQPTGTSIKFADMAAKSIRKWTNNRGYDCQVKTAALEGEGKITERVELLWKLLLNWIDEIRKTDFQGVPVAVMLVAKLIQFGCVNAARVGICAMAGVSMGPFAEYKSRWISGSAGELFEFSDPNSKVSALYQDAVNTILKAGVRWTLVGSIDDQLVSLESSIFAPITHPHIYRAVSIDSKVHAPGFLSHLVGFVLKLRNLGVQDHGLIRELSSPLAGSLYTGEGHSRIYDDEAVYDMAVSFALETTALLGVEVTKRNVRTTGANPYILPFALRGILEEDLVRSELRQEVDQLLHQFDDWKPSTKALKDVKFRLEGVRSKL</sequence>
<dbReference type="InterPro" id="IPR058934">
    <property type="entry name" value="YMC020W-like"/>
</dbReference>
<feature type="compositionally biased region" description="Polar residues" evidence="1">
    <location>
        <begin position="164"/>
        <end position="179"/>
    </location>
</feature>
<feature type="region of interest" description="Disordered" evidence="1">
    <location>
        <begin position="1"/>
        <end position="186"/>
    </location>
</feature>
<evidence type="ECO:0000259" key="2">
    <source>
        <dbReference type="Pfam" id="PF26147"/>
    </source>
</evidence>
<organism evidence="3 4">
    <name type="scientific">Cyphellophora attinorum</name>
    <dbReference type="NCBI Taxonomy" id="1664694"/>
    <lineage>
        <taxon>Eukaryota</taxon>
        <taxon>Fungi</taxon>
        <taxon>Dikarya</taxon>
        <taxon>Ascomycota</taxon>
        <taxon>Pezizomycotina</taxon>
        <taxon>Eurotiomycetes</taxon>
        <taxon>Chaetothyriomycetidae</taxon>
        <taxon>Chaetothyriales</taxon>
        <taxon>Cyphellophoraceae</taxon>
        <taxon>Cyphellophora</taxon>
    </lineage>
</organism>
<gene>
    <name evidence="3" type="ORF">AB675_10986</name>
</gene>
<reference evidence="3 4" key="1">
    <citation type="submission" date="2015-06" db="EMBL/GenBank/DDBJ databases">
        <title>Draft genome of the ant-associated black yeast Phialophora attae CBS 131958.</title>
        <authorList>
            <person name="Moreno L.F."/>
            <person name="Stielow B.J."/>
            <person name="de Hoog S."/>
            <person name="Vicente V.A."/>
            <person name="Weiss V.A."/>
            <person name="de Vries M."/>
            <person name="Cruz L.M."/>
            <person name="Souza E.M."/>
        </authorList>
    </citation>
    <scope>NUCLEOTIDE SEQUENCE [LARGE SCALE GENOMIC DNA]</scope>
    <source>
        <strain evidence="3 4">CBS 131958</strain>
    </source>
</reference>
<keyword evidence="4" id="KW-1185">Reference proteome</keyword>
<dbReference type="AlphaFoldDB" id="A0A0N1NVW7"/>
<dbReference type="RefSeq" id="XP_017995478.1">
    <property type="nucleotide sequence ID" value="XM_018139794.1"/>
</dbReference>
<dbReference type="InterPro" id="IPR058933">
    <property type="entry name" value="YMC020W-like_ab_hydrolase"/>
</dbReference>
<dbReference type="GeneID" id="28731674"/>
<proteinExistence type="predicted"/>
<feature type="compositionally biased region" description="Polar residues" evidence="1">
    <location>
        <begin position="111"/>
        <end position="128"/>
    </location>
</feature>
<evidence type="ECO:0000313" key="3">
    <source>
        <dbReference type="EMBL" id="KPI35515.1"/>
    </source>
</evidence>
<feature type="compositionally biased region" description="Basic and acidic residues" evidence="1">
    <location>
        <begin position="384"/>
        <end position="411"/>
    </location>
</feature>
<comment type="caution">
    <text evidence="3">The sequence shown here is derived from an EMBL/GenBank/DDBJ whole genome shotgun (WGS) entry which is preliminary data.</text>
</comment>
<evidence type="ECO:0000313" key="4">
    <source>
        <dbReference type="Proteomes" id="UP000038010"/>
    </source>
</evidence>
<feature type="domain" description="YMC020W-like alpha/beta hydrolase" evidence="2">
    <location>
        <begin position="465"/>
        <end position="810"/>
    </location>
</feature>
<dbReference type="EMBL" id="LFJN01000039">
    <property type="protein sequence ID" value="KPI35515.1"/>
    <property type="molecule type" value="Genomic_DNA"/>
</dbReference>
<accession>A0A0N1NVW7</accession>
<feature type="compositionally biased region" description="Basic and acidic residues" evidence="1">
    <location>
        <begin position="47"/>
        <end position="58"/>
    </location>
</feature>
<feature type="compositionally biased region" description="Basic residues" evidence="1">
    <location>
        <begin position="1"/>
        <end position="10"/>
    </location>
</feature>
<dbReference type="VEuPathDB" id="FungiDB:AB675_10986"/>
<evidence type="ECO:0000256" key="1">
    <source>
        <dbReference type="SAM" id="MobiDB-lite"/>
    </source>
</evidence>
<dbReference type="PANTHER" id="PTHR47349">
    <property type="entry name" value="CHROMOSOME 8, WHOLE GENOME SHOTGUN SEQUENCE"/>
    <property type="match status" value="1"/>
</dbReference>
<protein>
    <recommendedName>
        <fullName evidence="2">YMC020W-like alpha/beta hydrolase domain-containing protein</fullName>
    </recommendedName>
</protein>